<dbReference type="HAMAP" id="MF_01477">
    <property type="entry name" value="Iojap_RsfS"/>
    <property type="match status" value="1"/>
</dbReference>
<evidence type="ECO:0000313" key="2">
    <source>
        <dbReference type="EMBL" id="KAG2182807.1"/>
    </source>
</evidence>
<dbReference type="EMBL" id="JAEPRA010000007">
    <property type="protein sequence ID" value="KAG2182807.1"/>
    <property type="molecule type" value="Genomic_DNA"/>
</dbReference>
<dbReference type="NCBIfam" id="TIGR00090">
    <property type="entry name" value="rsfS_iojap_ybeB"/>
    <property type="match status" value="1"/>
</dbReference>
<sequence length="278" mass="30972">MFLLRRSALLAKHSARNVHPVQLTKPSLLALRPAPSMMLPSVTRRWLTSDVKDTTAASPINQEVDEETLDPEALAAIEADLKNMELNDEETDPDWFVDKVYEQDHPEYQQSDFVPLWQRRAAGDSSLSSAAEEMINGKKVSLPSVLALLEESKAENIGVIDMRSKCDWTDFMIVAESSRGERYLSSIADEVISVMGKAQKADPTMSSLPKPSVEGKNEGSDWLLVDAGPFIIHLFTPQARAQYDLEGLWSNVPDDPLLRVENSGMNADQLKEKVENSF</sequence>
<dbReference type="PANTHER" id="PTHR21043:SF0">
    <property type="entry name" value="MITOCHONDRIAL ASSEMBLY OF RIBOSOMAL LARGE SUBUNIT PROTEIN 1"/>
    <property type="match status" value="1"/>
</dbReference>
<keyword evidence="3" id="KW-1185">Reference proteome</keyword>
<evidence type="ECO:0000313" key="3">
    <source>
        <dbReference type="Proteomes" id="UP000612746"/>
    </source>
</evidence>
<reference evidence="2" key="1">
    <citation type="submission" date="2020-12" db="EMBL/GenBank/DDBJ databases">
        <title>Metabolic potential, ecology and presence of endohyphal bacteria is reflected in genomic diversity of Mucoromycotina.</title>
        <authorList>
            <person name="Muszewska A."/>
            <person name="Okrasinska A."/>
            <person name="Steczkiewicz K."/>
            <person name="Drgas O."/>
            <person name="Orlowska M."/>
            <person name="Perlinska-Lenart U."/>
            <person name="Aleksandrzak-Piekarczyk T."/>
            <person name="Szatraj K."/>
            <person name="Zielenkiewicz U."/>
            <person name="Pilsyk S."/>
            <person name="Malc E."/>
            <person name="Mieczkowski P."/>
            <person name="Kruszewska J.S."/>
            <person name="Biernat P."/>
            <person name="Pawlowska J."/>
        </authorList>
    </citation>
    <scope>NUCLEOTIDE SEQUENCE</scope>
    <source>
        <strain evidence="2">WA0000051536</strain>
    </source>
</reference>
<dbReference type="Pfam" id="PF02410">
    <property type="entry name" value="RsfS"/>
    <property type="match status" value="1"/>
</dbReference>
<dbReference type="PANTHER" id="PTHR21043">
    <property type="entry name" value="IOJAP SUPERFAMILY ORTHOLOG"/>
    <property type="match status" value="1"/>
</dbReference>
<comment type="caution">
    <text evidence="2">The sequence shown here is derived from an EMBL/GenBank/DDBJ whole genome shotgun (WGS) entry which is preliminary data.</text>
</comment>
<dbReference type="InterPro" id="IPR043519">
    <property type="entry name" value="NT_sf"/>
</dbReference>
<feature type="non-terminal residue" evidence="2">
    <location>
        <position position="1"/>
    </location>
</feature>
<accession>A0A8H7PYX5</accession>
<dbReference type="GO" id="GO:0017148">
    <property type="term" value="P:negative regulation of translation"/>
    <property type="evidence" value="ECO:0007669"/>
    <property type="project" value="TreeGrafter"/>
</dbReference>
<dbReference type="InterPro" id="IPR004394">
    <property type="entry name" value="Iojap/RsfS/C7orf30"/>
</dbReference>
<protein>
    <submittedName>
        <fullName evidence="2">Uncharacterized protein</fullName>
    </submittedName>
</protein>
<dbReference type="OrthoDB" id="21330at2759"/>
<evidence type="ECO:0000256" key="1">
    <source>
        <dbReference type="ARBA" id="ARBA00010574"/>
    </source>
</evidence>
<proteinExistence type="inferred from homology"/>
<dbReference type="SUPFAM" id="SSF81301">
    <property type="entry name" value="Nucleotidyltransferase"/>
    <property type="match status" value="1"/>
</dbReference>
<name>A0A8H7PYX5_9FUNG</name>
<dbReference type="AlphaFoldDB" id="A0A8H7PYX5"/>
<dbReference type="GO" id="GO:0090071">
    <property type="term" value="P:negative regulation of ribosome biogenesis"/>
    <property type="evidence" value="ECO:0007669"/>
    <property type="project" value="TreeGrafter"/>
</dbReference>
<gene>
    <name evidence="2" type="ORF">INT44_005787</name>
</gene>
<dbReference type="GO" id="GO:0043023">
    <property type="term" value="F:ribosomal large subunit binding"/>
    <property type="evidence" value="ECO:0007669"/>
    <property type="project" value="TreeGrafter"/>
</dbReference>
<comment type="similarity">
    <text evidence="1">Belongs to the Iojap/RsfS family.</text>
</comment>
<dbReference type="Proteomes" id="UP000612746">
    <property type="component" value="Unassembled WGS sequence"/>
</dbReference>
<dbReference type="Gene3D" id="3.30.460.10">
    <property type="entry name" value="Beta Polymerase, domain 2"/>
    <property type="match status" value="1"/>
</dbReference>
<organism evidence="2 3">
    <name type="scientific">Umbelopsis vinacea</name>
    <dbReference type="NCBI Taxonomy" id="44442"/>
    <lineage>
        <taxon>Eukaryota</taxon>
        <taxon>Fungi</taxon>
        <taxon>Fungi incertae sedis</taxon>
        <taxon>Mucoromycota</taxon>
        <taxon>Mucoromycotina</taxon>
        <taxon>Umbelopsidomycetes</taxon>
        <taxon>Umbelopsidales</taxon>
        <taxon>Umbelopsidaceae</taxon>
        <taxon>Umbelopsis</taxon>
    </lineage>
</organism>